<sequence>MEEFFNKVIDILYAAKQNDVEIILNGDRLQLKVPEDQEIDEQLLNDIRANKQLIIDFLSNESWKSKSINDTDKIAVFDRATPIDLPLSFAQERLWFIDRLEGSVQYHVPAVFRLKGEVNKAALAKTFQTIVNRHEVLRTVMTEKGGRGYQEIKAENNWTIEELQVADQSEAELRETIQSLINKPFTLTEDHMLRAALLEISETEHILVVTMHHIASDAWSMPVVVGEVAALYKEYTTGEQANLPELPVQYADYALWQRGYLKEELLEEKLNYWKEKLDDVAPLQLPADYTRPAVQGTKGSTLLFSMDTEIGKGLQTLSREQGVTLYMTLLSVFKVLLYRYSGQEDICVGTSIAGRPRQELEGLIGFFVNTLALRDEVKGEESFTDLLKKVKQTTLGAYEHQDVPFEKVVETVVKERDKSRSPLFQVMLVLGNTPEVPEVKLGGLELSGYSYEQTTVKFDLTFFVTETKDGLRFAVQYNTDVYEHVRIARMTEHFQQLIRSVLANPQGTVGHLQILTAAEEANLLNQGKSTVAYPETATVVSLFEAQAAKTPDAKALVFEDKSLTYAELNQKANQLAHYLQRHGVKAGTLVPLYMDRGIGQLTGMLGILKAGGAYVPLDTDMPQERIGHLLEDTDAKIAISESKYAERLTDENDNLKVAELDELDWELSLESESNPAITHNAYDIAYVIYTSGSTGKPKGVKVSHRNLVDYVYGLDEKIQISRCRRFAMVTTIATDLGNTVLYSSLLYGGELHVISKAMASHIEAMQEYVEDNRIDCIKIVPSHWKALSPEPGAPLLPSKLLIFGGEALPKSSVERIRLYGDCRVVNHYGPTETTIGKLLYEIPAEEEITGNIIPIGKSFSNTEVYILSKEGEVCPVGVPGQLLIGGAGVAGGYLNREELTAEKFIDNPFGTNKLYQTGDKVRYNAEGYIEYLGRIDDQVKIRGYRVEPGEISRVLETSDKVKQAVVISREDRQGNLQLAGYVVAEGKFDRGAILDYLKAQLPDYMVPAYLQEIEKIPLTANGKVDRKALPDPEGEQIQGGHQAPKNETEEILAEIWADILELDTVGTTDNFFELGGHSLLAVRLISAVRRAFKAELPISDVFDYPTIAELSERLQGDQTENKEEAAAPAVLLPQIKVSERPDEIPLSFSQERLWFIDRLEGSVQYHVPAVLRLKGTLNISALENTFKGIVNRHEVLRTVIKEHNGTGYQQVKAKDNWNLSQQDLTNHTEEQVKQAIQTLISLPFDLAEDTLLRATLLTLSAAEYILVVTMHHIASDGWSGSILVKEFIELYRSEVTQTAPNLQTLPVQYADYALWQRNYLQGETLNEKLNYWKTKLDDVAPLQLPTDYARPSVQGTQGSTTTFQLPDHLSKALHQISKEQGVTLYMTVLAVLKVLLYRYSGQEDICVGSPVAGRNQSELEGLIGFFVNTLALRNEVKGEETFNQLLSKVKQTTLEAYAHQDVPFEKVVETVVKERDLSRSPLFQVMLVLQNTPEIPKLQLNDLELDYLPEAHGTSKFDITMFLTEHNGGIRGAVEYNTALYNEATIARLISHYEELIAAISSNPTEKIGQLNILTNTEKEQQLNQFNNTKTVYPTDKNLAQLFEAQAEKTPSATALVFEGKELTYDTLNKQANQLANLLKKQGVKAETLVPLCIERSTEMIIAILAILKAGGAYVPIDPEYPQDRIAYMLEDTNAALIITSTTGKEKLSDYTGKVIELGSEAIQAQLNNESEANVFTETAPDNLAYVIYTSGSTGKPKGVMMPGSNLVNLLFWQEDQFKNKARRVLQFAAFTFDVSFQEIFSTLCFGGTLYLINGERRRDVNELMRDVDRYKITHLFFPFIVLQNLAEFIVSLPEGTHFAEEVIIAGEQLKITDDIAKLVHKTGTRIINQYGPTEAHVVSWFDVDNAALPPLPPIGRPICNTQIYIMNEAMALAPVGVYGELCIGGVQVARGYLNRPELTAEKFISDPFSGDASAKLYRTGDLCRWMPDGNIEYIGRRDDQVKIRGFRVEPGEIESVVQQSGLVRQTVIIAAADAHGNKRLIGYVVPDEGYTKEKLVAYLNGVLPDYMVPQLWVEETAFKVTLNGKVDKRALKAPDMSEIQSAKYQAPENETEAILAKIWGELLGLDKVSTNDNFFELGGHSLLAMRVIAQIRVQTGKELSVRELFTHPTVGELSAHLLAGEHTAAVLPKIIPAVRPDQIPLSFSQERLWFIDQLEGSTQYHVPAVFSLKGELNKLALQRTFRAIIDRHEVLRTVIVEKDGYSYQQINHENDWALGYTNVTGNSEAVLKQHIQTLVSRPFNLGADSMLRADLLELDANDHVLVVTMHHIASDGWSGSVMAKEFVALYQNEVKGTAADLPELPVQYADYALWQHGYLQGETLDKKLNYWKEKLDDVAPLQLPTDYARPAIQGTNGSTTTFKLDAQISKAVQELSREQGVTLYMTLLSVFKVLLYRYSGQEDVCVGTSIAGRSQQELDNLIGFFVNTLALRDEVKGDHSFVELLNAVKQTTLEAYEHQDVPFEKVVESVVKERDQSRSPLFQAMLVLQNTPEVPELKLGGLNLSTYEFELTTVKFELTFVVTELVDGLQFAVQYNTDLYHEDTIARMIGNYKELINSVLLNREEKIGRLRLLTDAEINQQLIDFNDTAVEYPADKSIAEIFEEQAAQTPDAVALVFEGEEVTYSALNARANRLARYLQKQGVKAETMVPICAERGLEMIIGTLAILKAGGAYVPIDAEYPEERINYMLEDINTEILLSSAQSRDKLPAFKGKVIELGANHIFETESDENLTVTVSASNLAYVIYTSGSTGKPKGVLVEQRNVVSLVKNVNYINIGSDDILLITASPTFDAATFEFWGFLLNGAKLIIVKNDELFDIAKLKKYLIEFKVNIMWFTSGLFNQLSEDHPEIFVGLDAVLFGGEKISERLALKVKHVSPAIKLIHCYGPTENTTYSLTYLIQGNESLIPIGKPFSNRTAYILNDYQQLTPIGAIGEIYVGGAGVSRGYLNRPELTAEKFIDNPFDTTEGSKLYRTGDLCRWWPDGNIDYVGRKDDQVKIRGFRIEPGEIESAVHQSGLVKQTVVIAAADMQGSKRLIGYVIPDEGYTKEKLVAYLNRVLPDYMVPQIWVEEESFKLNNSGKVDKRALKAPDMGAVYTNEYKAPENETEEMLAAIWSVLLGIEKVGTTDNFFELGGHSLLAMRAISQIRQQTGQELTVRELFSHPTIAELSNHLLLNIDATAALPEIIVGERPNEIPLSFSQERLWFIDKMEGSVQYHIPAVFRLKGTLNKAALRNTFQAIVNRHEALRTIIIEENGRGYQQVKAKNDWTLGYQNLAGKTEAEIKEYIQVSISQPFDLTTDAMLRAELLAITENDHVLVITMHHIASDGWSGSVLVKEFVELYRSEVTQTLAELPTLPIQYADYALWQRGYLQGEVLSNKLSYWKEKLGDVSPLQLPADHARPAVQGTNGKTKMFQLPTPLSKGISELSKQQGVSLYMAALAAFKVLLYRYSGQEDICVGSPVAGRNQNELEGLIGFFVNTLALRDEVKGDEPFTELLHKVKQTTLAAYEHQDVPFEKVVETVVKERDLSRSPLFQVMLVLQNTPDVPELKLDELELEYLPEAHGTSKFDITMFLTERNGEIHGGVEYNTDLYEAATIDRLISHYEHLIAAIIANPAELVGKLNLLSEAEKTQQLNEFNDNQLDYPKDKVVTQLFEQQVKQNPDAIAVVFGEQTLTYDELNKKANQLARYLKKQGVQAETLVPLCIERGPEMLISILAILKASGAYVPIDPEYPQDRISYMLQDTQAGFVISSAASSDKLGAFGGTIIDISNTAIEAELQAENDTDLAATASPDSLAYVIYTSGSTGKPKGVMVEHRNTASFINWSIQEFANSDFDIVYASTSMCFDLSVFEMFYPLSTGKKLRILKNGLDIKNYLNVDEAILINTVPSVIESLLKDKADLHHVNIINMAGEPVPVHVLEGLDTTAIEVRNLYGPTEDTTYSTQYVMRNGEPVLIGKPIANTNIYICNKVEEGINPLGITGEIFIGGAGIARGYLNRPELTAERFISDPFSKNADAKLYRTGDLGRWLPDGNIEYLGRKDDQVKIRGYRIELGEIEQVLMQSGLVQQAVVLARPDKQGAKRLIGYVTTNTAFNRDQIVQYLQAYLPDYMVPGIWLKLEEFPLTSNGKLDKRALPDPDFTEIISHTYAAPRNEVEEKLCNIWGDLLSVPHVGIYDNFFELGGDSILTIQIVSQARRVGLRLQPKDIFYHQMIASLAEVIIQRGDDVLLGEQGVLTGNAGLLPIQQWYLQKNQPEISYYNQAVFFKLNKNISSGMLQSALSLITMQHDALRFVYTKEGAEWEQRYGNEHAQLLVEDLQDEEKNHLPELITASAKKHQQSLSITEGKLMRAVLMQMPGYENDNRLLIVVHHLAIDGVSWRIILEDLNQLLDSMIGLQQPSMGAKTSSYRQWHTALTEYGLSKKIEAQKAYWNGVANSFEPLPDDWAFNGDVMMSDVAASRVKLDAINTMHLLQEVPKVYHTEINDILLAALSKTLCDWAGQQKVIIGLEGHGREAISESIDSSRTVGWFTSLYPVMLAAENDTDGLIKGVKEELRRIPEKGLGFGVLKYINKIDALQSRDPWDIVFNYLGQLDKAVSAGNWLSRADEEIGQSVSAANYSDAKLSVNCFIVQGELVMNWGYSTKHYRAETIKTLGETYIKNLATIISYCMEKGKLGKVYTPADFGLSAEIKHEELDKFLEDDNSDNIMSF</sequence>
<keyword evidence="4" id="KW-0677">Repeat</keyword>
<comment type="cofactor">
    <cofactor evidence="1">
        <name>pantetheine 4'-phosphate</name>
        <dbReference type="ChEBI" id="CHEBI:47942"/>
    </cofactor>
</comment>
<comment type="caution">
    <text evidence="7">The sequence shown here is derived from an EMBL/GenBank/DDBJ whole genome shotgun (WGS) entry which is preliminary data.</text>
</comment>
<dbReference type="PANTHER" id="PTHR45527:SF1">
    <property type="entry name" value="FATTY ACID SYNTHASE"/>
    <property type="match status" value="1"/>
</dbReference>
<feature type="domain" description="Carrier" evidence="6">
    <location>
        <begin position="2107"/>
        <end position="2182"/>
    </location>
</feature>
<dbReference type="PROSITE" id="PS00455">
    <property type="entry name" value="AMP_BINDING"/>
    <property type="match status" value="4"/>
</dbReference>
<dbReference type="NCBIfam" id="NF003417">
    <property type="entry name" value="PRK04813.1"/>
    <property type="match status" value="4"/>
</dbReference>
<dbReference type="Gene3D" id="3.30.559.30">
    <property type="entry name" value="Nonribosomal peptide synthetase, condensation domain"/>
    <property type="match status" value="5"/>
</dbReference>
<organism evidence="7 8">
    <name type="scientific">Mucilaginibacter gynuensis</name>
    <dbReference type="NCBI Taxonomy" id="1302236"/>
    <lineage>
        <taxon>Bacteria</taxon>
        <taxon>Pseudomonadati</taxon>
        <taxon>Bacteroidota</taxon>
        <taxon>Sphingobacteriia</taxon>
        <taxon>Sphingobacteriales</taxon>
        <taxon>Sphingobacteriaceae</taxon>
        <taxon>Mucilaginibacter</taxon>
    </lineage>
</organism>
<dbReference type="Pfam" id="PF00550">
    <property type="entry name" value="PP-binding"/>
    <property type="match status" value="4"/>
</dbReference>
<feature type="domain" description="Carrier" evidence="6">
    <location>
        <begin position="3156"/>
        <end position="3231"/>
    </location>
</feature>
<dbReference type="NCBIfam" id="NF004282">
    <property type="entry name" value="PRK05691.1"/>
    <property type="match status" value="3"/>
</dbReference>
<evidence type="ECO:0000256" key="2">
    <source>
        <dbReference type="ARBA" id="ARBA00022450"/>
    </source>
</evidence>
<evidence type="ECO:0000256" key="1">
    <source>
        <dbReference type="ARBA" id="ARBA00001957"/>
    </source>
</evidence>
<dbReference type="InterPro" id="IPR010071">
    <property type="entry name" value="AA_adenyl_dom"/>
</dbReference>
<dbReference type="CDD" id="cd19534">
    <property type="entry name" value="E_NRPS"/>
    <property type="match status" value="1"/>
</dbReference>
<dbReference type="NCBIfam" id="TIGR01733">
    <property type="entry name" value="AA-adenyl-dom"/>
    <property type="match status" value="4"/>
</dbReference>
<evidence type="ECO:0000256" key="3">
    <source>
        <dbReference type="ARBA" id="ARBA00022553"/>
    </source>
</evidence>
<evidence type="ECO:0000313" key="7">
    <source>
        <dbReference type="EMBL" id="GAA4316747.1"/>
    </source>
</evidence>
<dbReference type="CDD" id="cd05930">
    <property type="entry name" value="A_NRPS"/>
    <property type="match status" value="2"/>
</dbReference>
<dbReference type="PROSITE" id="PS50075">
    <property type="entry name" value="CARRIER"/>
    <property type="match status" value="4"/>
</dbReference>
<dbReference type="Gene3D" id="3.40.50.980">
    <property type="match status" value="8"/>
</dbReference>
<dbReference type="NCBIfam" id="TIGR01720">
    <property type="entry name" value="NRPS-para261"/>
    <property type="match status" value="1"/>
</dbReference>
<dbReference type="Gene3D" id="1.10.1200.10">
    <property type="entry name" value="ACP-like"/>
    <property type="match status" value="4"/>
</dbReference>
<dbReference type="InterPro" id="IPR009081">
    <property type="entry name" value="PP-bd_ACP"/>
</dbReference>
<dbReference type="Pfam" id="PF00501">
    <property type="entry name" value="AMP-binding"/>
    <property type="match status" value="4"/>
</dbReference>
<dbReference type="InterPro" id="IPR006162">
    <property type="entry name" value="Ppantetheine_attach_site"/>
</dbReference>
<dbReference type="CDD" id="cd12117">
    <property type="entry name" value="A_NRPS_Srf_like"/>
    <property type="match status" value="1"/>
</dbReference>
<dbReference type="Gene3D" id="3.30.559.10">
    <property type="entry name" value="Chloramphenicol acetyltransferase-like domain"/>
    <property type="match status" value="5"/>
</dbReference>
<dbReference type="InterPro" id="IPR025110">
    <property type="entry name" value="AMP-bd_C"/>
</dbReference>
<gene>
    <name evidence="7" type="ORF">GCM10023149_13950</name>
</gene>
<feature type="region of interest" description="Disordered" evidence="5">
    <location>
        <begin position="1025"/>
        <end position="1044"/>
    </location>
</feature>
<dbReference type="Gene3D" id="2.30.38.10">
    <property type="entry name" value="Luciferase, Domain 3"/>
    <property type="match status" value="4"/>
</dbReference>
<dbReference type="InterPro" id="IPR020806">
    <property type="entry name" value="PKS_PP-bd"/>
</dbReference>
<dbReference type="SUPFAM" id="SSF47336">
    <property type="entry name" value="ACP-like"/>
    <property type="match status" value="4"/>
</dbReference>
<evidence type="ECO:0000256" key="4">
    <source>
        <dbReference type="ARBA" id="ARBA00022737"/>
    </source>
</evidence>
<evidence type="ECO:0000313" key="8">
    <source>
        <dbReference type="Proteomes" id="UP001500582"/>
    </source>
</evidence>
<feature type="domain" description="Carrier" evidence="6">
    <location>
        <begin position="4201"/>
        <end position="4275"/>
    </location>
</feature>
<keyword evidence="2" id="KW-0596">Phosphopantetheine</keyword>
<dbReference type="InterPro" id="IPR001242">
    <property type="entry name" value="Condensation_dom"/>
</dbReference>
<dbReference type="EMBL" id="BAABFT010000003">
    <property type="protein sequence ID" value="GAA4316747.1"/>
    <property type="molecule type" value="Genomic_DNA"/>
</dbReference>
<dbReference type="InterPro" id="IPR010060">
    <property type="entry name" value="NRPS_synth"/>
</dbReference>
<feature type="domain" description="Carrier" evidence="6">
    <location>
        <begin position="1043"/>
        <end position="1118"/>
    </location>
</feature>
<dbReference type="SUPFAM" id="SSF56801">
    <property type="entry name" value="Acetyl-CoA synthetase-like"/>
    <property type="match status" value="4"/>
</dbReference>
<dbReference type="InterPro" id="IPR023213">
    <property type="entry name" value="CAT-like_dom_sf"/>
</dbReference>
<dbReference type="RefSeq" id="WP_345210299.1">
    <property type="nucleotide sequence ID" value="NZ_BAABFT010000003.1"/>
</dbReference>
<dbReference type="Gene3D" id="3.30.300.30">
    <property type="match status" value="4"/>
</dbReference>
<dbReference type="InterPro" id="IPR000873">
    <property type="entry name" value="AMP-dep_synth/lig_dom"/>
</dbReference>
<dbReference type="SUPFAM" id="SSF52777">
    <property type="entry name" value="CoA-dependent acyltransferases"/>
    <property type="match status" value="10"/>
</dbReference>
<keyword evidence="3" id="KW-0597">Phosphoprotein</keyword>
<name>A0ABP8G499_9SPHI</name>
<dbReference type="Pfam" id="PF13193">
    <property type="entry name" value="AMP-binding_C"/>
    <property type="match status" value="4"/>
</dbReference>
<dbReference type="InterPro" id="IPR020845">
    <property type="entry name" value="AMP-binding_CS"/>
</dbReference>
<dbReference type="PANTHER" id="PTHR45527">
    <property type="entry name" value="NONRIBOSOMAL PEPTIDE SYNTHETASE"/>
    <property type="match status" value="1"/>
</dbReference>
<dbReference type="InterPro" id="IPR045851">
    <property type="entry name" value="AMP-bd_C_sf"/>
</dbReference>
<dbReference type="CDD" id="cd19531">
    <property type="entry name" value="LCL_NRPS-like"/>
    <property type="match status" value="4"/>
</dbReference>
<dbReference type="SMART" id="SM00823">
    <property type="entry name" value="PKS_PP"/>
    <property type="match status" value="3"/>
</dbReference>
<evidence type="ECO:0000256" key="5">
    <source>
        <dbReference type="SAM" id="MobiDB-lite"/>
    </source>
</evidence>
<reference evidence="8" key="1">
    <citation type="journal article" date="2019" name="Int. J. Syst. Evol. Microbiol.">
        <title>The Global Catalogue of Microorganisms (GCM) 10K type strain sequencing project: providing services to taxonomists for standard genome sequencing and annotation.</title>
        <authorList>
            <consortium name="The Broad Institute Genomics Platform"/>
            <consortium name="The Broad Institute Genome Sequencing Center for Infectious Disease"/>
            <person name="Wu L."/>
            <person name="Ma J."/>
        </authorList>
    </citation>
    <scope>NUCLEOTIDE SEQUENCE [LARGE SCALE GENOMIC DNA]</scope>
    <source>
        <strain evidence="8">JCM 17705</strain>
    </source>
</reference>
<protein>
    <recommendedName>
        <fullName evidence="6">Carrier domain-containing protein</fullName>
    </recommendedName>
</protein>
<dbReference type="CDD" id="cd17651">
    <property type="entry name" value="A_NRPS_VisG_like"/>
    <property type="match status" value="1"/>
</dbReference>
<dbReference type="InterPro" id="IPR036736">
    <property type="entry name" value="ACP-like_sf"/>
</dbReference>
<keyword evidence="8" id="KW-1185">Reference proteome</keyword>
<dbReference type="Proteomes" id="UP001500582">
    <property type="component" value="Unassembled WGS sequence"/>
</dbReference>
<evidence type="ECO:0000259" key="6">
    <source>
        <dbReference type="PROSITE" id="PS50075"/>
    </source>
</evidence>
<accession>A0ABP8G499</accession>
<dbReference type="PROSITE" id="PS00012">
    <property type="entry name" value="PHOSPHOPANTETHEINE"/>
    <property type="match status" value="4"/>
</dbReference>
<proteinExistence type="predicted"/>
<dbReference type="Pfam" id="PF00668">
    <property type="entry name" value="Condensation"/>
    <property type="match status" value="5"/>
</dbReference>